<gene>
    <name evidence="1" type="ORF">DFO73_104139</name>
</gene>
<evidence type="ECO:0000313" key="1">
    <source>
        <dbReference type="EMBL" id="PWW29506.1"/>
    </source>
</evidence>
<accession>A0A2V3A3X9</accession>
<dbReference type="Proteomes" id="UP000247150">
    <property type="component" value="Unassembled WGS sequence"/>
</dbReference>
<evidence type="ECO:0000313" key="2">
    <source>
        <dbReference type="Proteomes" id="UP000247150"/>
    </source>
</evidence>
<dbReference type="EMBL" id="QGTW01000004">
    <property type="protein sequence ID" value="PWW29506.1"/>
    <property type="molecule type" value="Genomic_DNA"/>
</dbReference>
<comment type="caution">
    <text evidence="1">The sequence shown here is derived from an EMBL/GenBank/DDBJ whole genome shotgun (WGS) entry which is preliminary data.</text>
</comment>
<name>A0A2V3A3X9_9BACI</name>
<dbReference type="AlphaFoldDB" id="A0A2V3A3X9"/>
<reference evidence="1 2" key="1">
    <citation type="submission" date="2018-05" db="EMBL/GenBank/DDBJ databases">
        <title>Freshwater and sediment microbial communities from various areas in North America, analyzing microbe dynamics in response to fracking.</title>
        <authorList>
            <person name="Lamendella R."/>
        </authorList>
    </citation>
    <scope>NUCLEOTIDE SEQUENCE [LARGE SCALE GENOMIC DNA]</scope>
    <source>
        <strain evidence="1 2">15_TX</strain>
    </source>
</reference>
<organism evidence="1 2">
    <name type="scientific">Cytobacillus oceanisediminis</name>
    <dbReference type="NCBI Taxonomy" id="665099"/>
    <lineage>
        <taxon>Bacteria</taxon>
        <taxon>Bacillati</taxon>
        <taxon>Bacillota</taxon>
        <taxon>Bacilli</taxon>
        <taxon>Bacillales</taxon>
        <taxon>Bacillaceae</taxon>
        <taxon>Cytobacillus</taxon>
    </lineage>
</organism>
<protein>
    <submittedName>
        <fullName evidence="1">Uncharacterized protein</fullName>
    </submittedName>
</protein>
<sequence length="70" mass="7975">MKDDHMKNGQLKPGYNVQIGTENQFVVGFSLHQRAGDPGCLIPHLSVLEKYDISCLLKCKKPVFKFENRL</sequence>
<proteinExistence type="predicted"/>